<dbReference type="STRING" id="907931.GCA_000165675_00351"/>
<name>A0A4R5NA96_9LACO</name>
<dbReference type="EMBL" id="PUFI01000005">
    <property type="protein sequence ID" value="TDG69400.1"/>
    <property type="molecule type" value="Genomic_DNA"/>
</dbReference>
<evidence type="ECO:0008006" key="4">
    <source>
        <dbReference type="Google" id="ProtNLM"/>
    </source>
</evidence>
<protein>
    <recommendedName>
        <fullName evidence="4">ThiW protein</fullName>
    </recommendedName>
</protein>
<dbReference type="InterPro" id="IPR012652">
    <property type="entry name" value="ThiW"/>
</dbReference>
<evidence type="ECO:0000256" key="1">
    <source>
        <dbReference type="SAM" id="Phobius"/>
    </source>
</evidence>
<feature type="transmembrane region" description="Helical" evidence="1">
    <location>
        <begin position="12"/>
        <end position="34"/>
    </location>
</feature>
<dbReference type="Gene3D" id="1.10.1760.20">
    <property type="match status" value="1"/>
</dbReference>
<keyword evidence="1" id="KW-0472">Membrane</keyword>
<evidence type="ECO:0000313" key="2">
    <source>
        <dbReference type="EMBL" id="TDG69400.1"/>
    </source>
</evidence>
<organism evidence="2 3">
    <name type="scientific">Leuconostoc fallax</name>
    <dbReference type="NCBI Taxonomy" id="1251"/>
    <lineage>
        <taxon>Bacteria</taxon>
        <taxon>Bacillati</taxon>
        <taxon>Bacillota</taxon>
        <taxon>Bacilli</taxon>
        <taxon>Lactobacillales</taxon>
        <taxon>Lactobacillaceae</taxon>
        <taxon>Leuconostoc</taxon>
    </lineage>
</organism>
<feature type="transmembrane region" description="Helical" evidence="1">
    <location>
        <begin position="133"/>
        <end position="158"/>
    </location>
</feature>
<keyword evidence="3" id="KW-1185">Reference proteome</keyword>
<reference evidence="2 3" key="1">
    <citation type="journal article" date="2019" name="Appl. Microbiol. Biotechnol.">
        <title>Uncovering carbohydrate metabolism through a genotype-phenotype association study of 56 lactic acid bacteria genomes.</title>
        <authorList>
            <person name="Buron-Moles G."/>
            <person name="Chailyan A."/>
            <person name="Dolejs I."/>
            <person name="Forster J."/>
            <person name="Miks M.H."/>
        </authorList>
    </citation>
    <scope>NUCLEOTIDE SEQUENCE [LARGE SCALE GENOMIC DNA]</scope>
    <source>
        <strain evidence="2 3">ATCC 700006</strain>
    </source>
</reference>
<dbReference type="Pfam" id="PF09512">
    <property type="entry name" value="ThiW"/>
    <property type="match status" value="1"/>
</dbReference>
<comment type="caution">
    <text evidence="2">The sequence shown here is derived from an EMBL/GenBank/DDBJ whole genome shotgun (WGS) entry which is preliminary data.</text>
</comment>
<accession>A0A4R5NA96</accession>
<evidence type="ECO:0000313" key="3">
    <source>
        <dbReference type="Proteomes" id="UP000295681"/>
    </source>
</evidence>
<dbReference type="NCBIfam" id="TIGR02359">
    <property type="entry name" value="thiW"/>
    <property type="match status" value="1"/>
</dbReference>
<dbReference type="Proteomes" id="UP000295681">
    <property type="component" value="Unassembled WGS sequence"/>
</dbReference>
<keyword evidence="1" id="KW-0812">Transmembrane</keyword>
<sequence>MHKNINTSAQRIKKMVVAALLSGLSYALSTMIIFPNMAPFQHFVDVIAAILLGPWYATLSGLITGVARMSFEARPATSVVSILVAPALAAWLYRLTGKIWGAVLGEIVGVGVIGALLSYPVMKYIYGLDLKHFYYYMPFFIPSVVVGSILGGLMMYTFKKSGQLKRWQKLLNHQ</sequence>
<feature type="transmembrane region" description="Helical" evidence="1">
    <location>
        <begin position="46"/>
        <end position="64"/>
    </location>
</feature>
<keyword evidence="1" id="KW-1133">Transmembrane helix</keyword>
<gene>
    <name evidence="2" type="ORF">C5L23_000862</name>
</gene>
<dbReference type="PIRSF" id="PIRSF024534">
    <property type="entry name" value="ThiW"/>
    <property type="match status" value="1"/>
</dbReference>
<proteinExistence type="predicted"/>
<feature type="transmembrane region" description="Helical" evidence="1">
    <location>
        <begin position="76"/>
        <end position="93"/>
    </location>
</feature>
<feature type="transmembrane region" description="Helical" evidence="1">
    <location>
        <begin position="99"/>
        <end position="121"/>
    </location>
</feature>
<dbReference type="RefSeq" id="WP_010008456.1">
    <property type="nucleotide sequence ID" value="NZ_JAGYGP010000006.1"/>
</dbReference>
<dbReference type="AlphaFoldDB" id="A0A4R5NA96"/>